<dbReference type="eggNOG" id="ENOG502Z7MU">
    <property type="taxonomic scope" value="Bacteria"/>
</dbReference>
<feature type="region of interest" description="Disordered" evidence="1">
    <location>
        <begin position="237"/>
        <end position="264"/>
    </location>
</feature>
<accession>A0A1I7E9Y5</accession>
<dbReference type="AlphaFoldDB" id="A0A1I7E9Y5"/>
<organism evidence="3 4">
    <name type="scientific">Sedimentitalea nanhaiensis</name>
    <dbReference type="NCBI Taxonomy" id="999627"/>
    <lineage>
        <taxon>Bacteria</taxon>
        <taxon>Pseudomonadati</taxon>
        <taxon>Pseudomonadota</taxon>
        <taxon>Alphaproteobacteria</taxon>
        <taxon>Rhodobacterales</taxon>
        <taxon>Paracoccaceae</taxon>
        <taxon>Sedimentitalea</taxon>
    </lineage>
</organism>
<gene>
    <name evidence="3" type="ORF">SAMN05216236_15317</name>
</gene>
<evidence type="ECO:0000259" key="2">
    <source>
        <dbReference type="Pfam" id="PF07179"/>
    </source>
</evidence>
<proteinExistence type="predicted"/>
<keyword evidence="4" id="KW-1185">Reference proteome</keyword>
<dbReference type="RefSeq" id="WP_027262009.1">
    <property type="nucleotide sequence ID" value="NZ_FPAW01000053.1"/>
</dbReference>
<dbReference type="Pfam" id="PF07179">
    <property type="entry name" value="SseB"/>
    <property type="match status" value="1"/>
</dbReference>
<sequence length="264" mass="27583">MSETTPLDAAHAAMQAAPEDDAARLRFYERLGDCELFLLLTEEARGENLSPELFEVADGRFVLAFDRADRLAQFAARPAPYAVLSGRALARMLADPGLGLGLNLDVAPSSILIPPEAMTWLAATLDNAPQEVTSGIRSVATPTGLPQSVLSALGDKLAMAAGLGRAAYLSDVTYADGSRGHLLGFIDAPERAQGALAQAVTEALTFSNIEAGALDVGFFASGDAIAGPLAQHGLRFDLPRVPDGEPAPARTAPGSDPDRPPILR</sequence>
<name>A0A1I7E9Y5_9RHOB</name>
<evidence type="ECO:0000313" key="3">
    <source>
        <dbReference type="EMBL" id="SFU20741.1"/>
    </source>
</evidence>
<evidence type="ECO:0000256" key="1">
    <source>
        <dbReference type="SAM" id="MobiDB-lite"/>
    </source>
</evidence>
<dbReference type="Proteomes" id="UP000182466">
    <property type="component" value="Unassembled WGS sequence"/>
</dbReference>
<dbReference type="OrthoDB" id="7831317at2"/>
<evidence type="ECO:0000313" key="4">
    <source>
        <dbReference type="Proteomes" id="UP000182466"/>
    </source>
</evidence>
<reference evidence="3 4" key="1">
    <citation type="submission" date="2016-10" db="EMBL/GenBank/DDBJ databases">
        <authorList>
            <person name="de Groot N.N."/>
        </authorList>
    </citation>
    <scope>NUCLEOTIDE SEQUENCE [LARGE SCALE GENOMIC DNA]</scope>
    <source>
        <strain evidence="3 4">CGMCC 1.10959</strain>
    </source>
</reference>
<dbReference type="STRING" id="999627.SAMN05216236_15317"/>
<protein>
    <recommendedName>
        <fullName evidence="2">SseB protein N-terminal domain-containing protein</fullName>
    </recommendedName>
</protein>
<dbReference type="EMBL" id="FPAW01000053">
    <property type="protein sequence ID" value="SFU20741.1"/>
    <property type="molecule type" value="Genomic_DNA"/>
</dbReference>
<feature type="domain" description="SseB protein N-terminal" evidence="2">
    <location>
        <begin position="12"/>
        <end position="120"/>
    </location>
</feature>
<dbReference type="InterPro" id="IPR009839">
    <property type="entry name" value="SseB_N"/>
</dbReference>